<dbReference type="EMBL" id="QXDA01000006">
    <property type="protein sequence ID" value="RIA20624.1"/>
    <property type="molecule type" value="Genomic_DNA"/>
</dbReference>
<feature type="signal peptide" evidence="1">
    <location>
        <begin position="1"/>
        <end position="18"/>
    </location>
</feature>
<evidence type="ECO:0000313" key="2">
    <source>
        <dbReference type="EMBL" id="RIA20624.1"/>
    </source>
</evidence>
<dbReference type="Proteomes" id="UP000265836">
    <property type="component" value="Unassembled WGS sequence"/>
</dbReference>
<protein>
    <submittedName>
        <fullName evidence="2">Uncharacterized protein</fullName>
    </submittedName>
</protein>
<sequence length="105" mass="11388">MRITLLMSMLLTAGIAHAGVLVNSPVWVVALQCDGYTQCYASSNGSYTGSLSGARRFNDMAQASRFVESFTSSIRDKNPQIQQINEQVCVQPAANSTIEKNARPC</sequence>
<feature type="chain" id="PRO_5017298971" evidence="1">
    <location>
        <begin position="19"/>
        <end position="105"/>
    </location>
</feature>
<gene>
    <name evidence="2" type="ORF">DFO61_4238</name>
</gene>
<organism evidence="2 3">
    <name type="scientific">Ectopseudomonas oleovorans</name>
    <name type="common">Pseudomonas oleovorans</name>
    <dbReference type="NCBI Taxonomy" id="301"/>
    <lineage>
        <taxon>Bacteria</taxon>
        <taxon>Pseudomonadati</taxon>
        <taxon>Pseudomonadota</taxon>
        <taxon>Gammaproteobacteria</taxon>
        <taxon>Pseudomonadales</taxon>
        <taxon>Pseudomonadaceae</taxon>
        <taxon>Ectopseudomonas</taxon>
    </lineage>
</organism>
<evidence type="ECO:0000313" key="3">
    <source>
        <dbReference type="Proteomes" id="UP000265836"/>
    </source>
</evidence>
<dbReference type="RefSeq" id="WP_119694562.1">
    <property type="nucleotide sequence ID" value="NZ_QXDA01000006.1"/>
</dbReference>
<accession>A0A397MGC1</accession>
<keyword evidence="1" id="KW-0732">Signal</keyword>
<dbReference type="AlphaFoldDB" id="A0A397MGC1"/>
<reference evidence="2 3" key="1">
    <citation type="submission" date="2018-08" db="EMBL/GenBank/DDBJ databases">
        <title>Genome sequencing of rice bacterial endophytes.</title>
        <authorList>
            <person name="Venturi V."/>
        </authorList>
    </citation>
    <scope>NUCLEOTIDE SEQUENCE [LARGE SCALE GENOMIC DNA]</scope>
    <source>
        <strain evidence="2 3">E1205</strain>
    </source>
</reference>
<comment type="caution">
    <text evidence="2">The sequence shown here is derived from an EMBL/GenBank/DDBJ whole genome shotgun (WGS) entry which is preliminary data.</text>
</comment>
<proteinExistence type="predicted"/>
<evidence type="ECO:0000256" key="1">
    <source>
        <dbReference type="SAM" id="SignalP"/>
    </source>
</evidence>
<name>A0A397MGC1_ECTOL</name>